<dbReference type="InterPro" id="IPR013030">
    <property type="entry name" value="DNA_topo_DNA_db_N_dom2"/>
</dbReference>
<evidence type="ECO:0000256" key="5">
    <source>
        <dbReference type="ARBA" id="ARBA00023235"/>
    </source>
</evidence>
<dbReference type="FunFam" id="2.170.11.10:FF:000001">
    <property type="entry name" value="DNA topoisomerase I"/>
    <property type="match status" value="1"/>
</dbReference>
<dbReference type="GO" id="GO:0003917">
    <property type="term" value="F:DNA topoisomerase type I (single strand cut, ATP-independent) activity"/>
    <property type="evidence" value="ECO:0007669"/>
    <property type="project" value="UniProtKB-UniRule"/>
</dbReference>
<keyword evidence="3 6" id="KW-0799">Topoisomerase</keyword>
<evidence type="ECO:0000256" key="4">
    <source>
        <dbReference type="ARBA" id="ARBA00023125"/>
    </source>
</evidence>
<dbReference type="PANTHER" id="PTHR10290:SF3">
    <property type="entry name" value="DNA TOPOISOMERASE 1"/>
    <property type="match status" value="1"/>
</dbReference>
<dbReference type="GO" id="GO:0006265">
    <property type="term" value="P:DNA topological change"/>
    <property type="evidence" value="ECO:0007669"/>
    <property type="project" value="UniProtKB-UniRule"/>
</dbReference>
<dbReference type="PANTHER" id="PTHR10290">
    <property type="entry name" value="DNA TOPOISOMERASE I"/>
    <property type="match status" value="1"/>
</dbReference>
<dbReference type="FunFam" id="1.10.132.10:FF:000003">
    <property type="entry name" value="DNA topoisomerase I"/>
    <property type="match status" value="1"/>
</dbReference>
<proteinExistence type="inferred from homology"/>
<dbReference type="SUPFAM" id="SSF56349">
    <property type="entry name" value="DNA breaking-rejoining enzymes"/>
    <property type="match status" value="1"/>
</dbReference>
<dbReference type="Pfam" id="PF14370">
    <property type="entry name" value="Topo_C_assoc"/>
    <property type="match status" value="1"/>
</dbReference>
<dbReference type="GO" id="GO:0006260">
    <property type="term" value="P:DNA replication"/>
    <property type="evidence" value="ECO:0007669"/>
    <property type="project" value="TreeGrafter"/>
</dbReference>
<dbReference type="InterPro" id="IPR014711">
    <property type="entry name" value="TopoI_cat_a-hlx-sub_euk"/>
</dbReference>
<dbReference type="OrthoDB" id="47179at2759"/>
<evidence type="ECO:0000256" key="8">
    <source>
        <dbReference type="SAM" id="Coils"/>
    </source>
</evidence>
<dbReference type="InterPro" id="IPR013500">
    <property type="entry name" value="TopoI_cat_euk"/>
</dbReference>
<dbReference type="InterPro" id="IPR048045">
    <property type="entry name" value="Topoisomer_I_DNA-bd"/>
</dbReference>
<evidence type="ECO:0000256" key="6">
    <source>
        <dbReference type="PROSITE-ProRule" id="PRU01382"/>
    </source>
</evidence>
<evidence type="ECO:0000256" key="9">
    <source>
        <dbReference type="SAM" id="MobiDB-lite"/>
    </source>
</evidence>
<dbReference type="Gene3D" id="3.90.15.10">
    <property type="entry name" value="Topoisomerase I, Chain A, domain 3"/>
    <property type="match status" value="1"/>
</dbReference>
<dbReference type="GO" id="GO:0005730">
    <property type="term" value="C:nucleolus"/>
    <property type="evidence" value="ECO:0007669"/>
    <property type="project" value="TreeGrafter"/>
</dbReference>
<feature type="compositionally biased region" description="Basic residues" evidence="9">
    <location>
        <begin position="203"/>
        <end position="213"/>
    </location>
</feature>
<sequence>MYPSSSDDDKPLARNGNRTNGTAHKKNGIVLPETVSDSVDRQMDAEQMDIDVEDIPLASLVKDVSPAQSRGKRKARKPAIKAQESDEEVVPKGKRQKVTTNGKAKAVDDSDEDDIPLAKQRAAAPKRVTKTVVTTENYSTDSDELMVKKLTAEKHEIEKKAEETAKKLRAEDAQKKKNVAPAAAAKRKIMKKEPESDSDLPIKAKRVAKKTNGVKKEESDDEPLFKKPAAKRAAPKKTTASVKGEEQKPAAKTKGGKTKEEESPQEEEEGEDDDEFKWWEMEKNDGSTKWKTLEHNGVVFPPPYEPLPVNVKLKYDGVPVTLPLEAEEVAGFFGAMLHNSPVNTENPRFVANFFKDFQDITRSKGGAKNVAGKKVDIKTFEKCDFEDIWNYYEQKRIDKKNMSQADKKALKAERDSLEEPYLYCYLDGRKEKVGNFRIEPPGLFRGRGEHPKTGMFKTRVQPEQVTINIGKGAKIPEPPEGHKWAAVVHDPTVTWLATWKENINGNIKYVMLAATSSLKGMSDFAKFEKARELKKHIDKIRKDYEKELRDRLMEVRQRATAMYLIDRFALRAGNEKGEEEADTVGCCSLRFEHVTLELPNKVTFDFLGKDSIRYVNTVAVDAQVFKNLKIFKKEPKRDGDKLFDRLTTGDLNKHLQSYMPGLSAKVFRTYNASWTMQQELAKLDNTGTVAEKQVQYNAANRAVAILCNHQRSVTKGHETSMERTENRLKGMKYQKMRLKKMMLALEPKLKKNDPEFFAADPDIDEEWIKEHQEWLVQQEREKIEKKFKKENEKLVAEGEKELKASMLKERLKESDELSKKFKQENKTGKVEPGKGATVEKLENNVKKLEERIQALEVQMRDKEDNKTVALGTSKLNYIDPRLTVMFCKKFDVPLERVFPKTLREKFKWAIESADENWEF</sequence>
<dbReference type="Proteomes" id="UP000267821">
    <property type="component" value="Unassembled WGS sequence"/>
</dbReference>
<keyword evidence="8" id="KW-0175">Coiled coil</keyword>
<dbReference type="InterPro" id="IPR014727">
    <property type="entry name" value="TopoI_cat_a/b-sub_euk"/>
</dbReference>
<dbReference type="GO" id="GO:0007059">
    <property type="term" value="P:chromosome segregation"/>
    <property type="evidence" value="ECO:0007669"/>
    <property type="project" value="TreeGrafter"/>
</dbReference>
<dbReference type="InterPro" id="IPR013034">
    <property type="entry name" value="DNA_topo_DNA_db_N_dom1"/>
</dbReference>
<dbReference type="FunFam" id="3.90.15.10:FF:000002">
    <property type="entry name" value="DNA topoisomerase I"/>
    <property type="match status" value="1"/>
</dbReference>
<dbReference type="Pfam" id="PF02919">
    <property type="entry name" value="Topoisom_I_N"/>
    <property type="match status" value="1"/>
</dbReference>
<dbReference type="Pfam" id="PF01028">
    <property type="entry name" value="Topoisom_I"/>
    <property type="match status" value="1"/>
</dbReference>
<comment type="similarity">
    <text evidence="2 6 7">Belongs to the type IB topoisomerase family.</text>
</comment>
<dbReference type="InterPro" id="IPR008336">
    <property type="entry name" value="TopoI_DNA-bd_euk"/>
</dbReference>
<dbReference type="SMART" id="SM00435">
    <property type="entry name" value="TOPEUc"/>
    <property type="match status" value="1"/>
</dbReference>
<dbReference type="SUPFAM" id="SSF56741">
    <property type="entry name" value="Eukaryotic DNA topoisomerase I, N-terminal DNA-binding fragment"/>
    <property type="match status" value="1"/>
</dbReference>
<dbReference type="PROSITE" id="PS00176">
    <property type="entry name" value="TOPO_IB_1"/>
    <property type="match status" value="1"/>
</dbReference>
<feature type="active site" description="O-(3'-phospho-DNA)-tyrosine intermediate" evidence="6">
    <location>
        <position position="877"/>
    </location>
</feature>
<dbReference type="InterPro" id="IPR001631">
    <property type="entry name" value="TopoI"/>
</dbReference>
<dbReference type="AlphaFoldDB" id="A0A3N4LZN6"/>
<evidence type="ECO:0000256" key="2">
    <source>
        <dbReference type="ARBA" id="ARBA00006645"/>
    </source>
</evidence>
<name>A0A3N4LZN6_9PEZI</name>
<dbReference type="CDD" id="cd00659">
    <property type="entry name" value="Topo_IB_C"/>
    <property type="match status" value="1"/>
</dbReference>
<feature type="compositionally biased region" description="Basic and acidic residues" evidence="9">
    <location>
        <begin position="164"/>
        <end position="175"/>
    </location>
</feature>
<feature type="region of interest" description="Disordered" evidence="9">
    <location>
        <begin position="164"/>
        <end position="277"/>
    </location>
</feature>
<accession>A0A3N4LZN6</accession>
<feature type="region of interest" description="Disordered" evidence="9">
    <location>
        <begin position="55"/>
        <end position="127"/>
    </location>
</feature>
<feature type="coiled-coil region" evidence="8">
    <location>
        <begin position="838"/>
        <end position="865"/>
    </location>
</feature>
<comment type="function">
    <text evidence="7">Releases the supercoiling and torsional tension of DNA introduced during the DNA replication and transcription by transiently cleaving and rejoining one strand of the DNA duplex. Introduces a single-strand break via transesterification at the specific target site 5'-[CT]CCTTp site in duplex DNA. The scissile phosphodiester is attacked by the catalytic tyrosine of the enzyme, resulting in the formation of a DNA-(3'-phosphotyrosyl)-enzyme intermediate and the expulsion of a 5'-OH DNA strand. The free DNA strand then undergoes passage around the unbroken strand thus removing DNA supercoils. Finally, in the religation step, the DNA 5'-OH attacks the covalent intermediate to expel the active-site tyrosine and restore the DNA phosphodiester backbone.</text>
</comment>
<feature type="compositionally biased region" description="Basic residues" evidence="9">
    <location>
        <begin position="70"/>
        <end position="79"/>
    </location>
</feature>
<keyword evidence="4 6" id="KW-0238">DNA-binding</keyword>
<dbReference type="InParanoid" id="A0A3N4LZN6"/>
<keyword evidence="12" id="KW-1185">Reference proteome</keyword>
<dbReference type="PROSITE" id="PS52038">
    <property type="entry name" value="TOPO_IB_2"/>
    <property type="match status" value="1"/>
</dbReference>
<dbReference type="FunCoup" id="A0A3N4LZN6">
    <property type="interactions" value="751"/>
</dbReference>
<dbReference type="Gene3D" id="2.170.11.10">
    <property type="entry name" value="DNA Topoisomerase I, domain 2"/>
    <property type="match status" value="1"/>
</dbReference>
<evidence type="ECO:0000256" key="1">
    <source>
        <dbReference type="ARBA" id="ARBA00000213"/>
    </source>
</evidence>
<reference evidence="11 12" key="1">
    <citation type="journal article" date="2018" name="Nat. Ecol. Evol.">
        <title>Pezizomycetes genomes reveal the molecular basis of ectomycorrhizal truffle lifestyle.</title>
        <authorList>
            <person name="Murat C."/>
            <person name="Payen T."/>
            <person name="Noel B."/>
            <person name="Kuo A."/>
            <person name="Morin E."/>
            <person name="Chen J."/>
            <person name="Kohler A."/>
            <person name="Krizsan K."/>
            <person name="Balestrini R."/>
            <person name="Da Silva C."/>
            <person name="Montanini B."/>
            <person name="Hainaut M."/>
            <person name="Levati E."/>
            <person name="Barry K.W."/>
            <person name="Belfiori B."/>
            <person name="Cichocki N."/>
            <person name="Clum A."/>
            <person name="Dockter R.B."/>
            <person name="Fauchery L."/>
            <person name="Guy J."/>
            <person name="Iotti M."/>
            <person name="Le Tacon F."/>
            <person name="Lindquist E.A."/>
            <person name="Lipzen A."/>
            <person name="Malagnac F."/>
            <person name="Mello A."/>
            <person name="Molinier V."/>
            <person name="Miyauchi S."/>
            <person name="Poulain J."/>
            <person name="Riccioni C."/>
            <person name="Rubini A."/>
            <person name="Sitrit Y."/>
            <person name="Splivallo R."/>
            <person name="Traeger S."/>
            <person name="Wang M."/>
            <person name="Zifcakova L."/>
            <person name="Wipf D."/>
            <person name="Zambonelli A."/>
            <person name="Paolocci F."/>
            <person name="Nowrousian M."/>
            <person name="Ottonello S."/>
            <person name="Baldrian P."/>
            <person name="Spatafora J.W."/>
            <person name="Henrissat B."/>
            <person name="Nagy L.G."/>
            <person name="Aury J.M."/>
            <person name="Wincker P."/>
            <person name="Grigoriev I.V."/>
            <person name="Bonfante P."/>
            <person name="Martin F.M."/>
        </authorList>
    </citation>
    <scope>NUCLEOTIDE SEQUENCE [LARGE SCALE GENOMIC DNA]</scope>
    <source>
        <strain evidence="11 12">ATCC MYA-4762</strain>
    </source>
</reference>
<organism evidence="11 12">
    <name type="scientific">Terfezia boudieri ATCC MYA-4762</name>
    <dbReference type="NCBI Taxonomy" id="1051890"/>
    <lineage>
        <taxon>Eukaryota</taxon>
        <taxon>Fungi</taxon>
        <taxon>Dikarya</taxon>
        <taxon>Ascomycota</taxon>
        <taxon>Pezizomycotina</taxon>
        <taxon>Pezizomycetes</taxon>
        <taxon>Pezizales</taxon>
        <taxon>Pezizaceae</taxon>
        <taxon>Terfezia</taxon>
    </lineage>
</organism>
<dbReference type="InterPro" id="IPR051062">
    <property type="entry name" value="Topoisomerase_IB"/>
</dbReference>
<protein>
    <recommendedName>
        <fullName evidence="7">DNA topoisomerase I</fullName>
        <ecNumber evidence="7">5.6.2.1</ecNumber>
    </recommendedName>
    <alternativeName>
        <fullName evidence="7">DNA topoisomerase 1</fullName>
    </alternativeName>
</protein>
<dbReference type="GO" id="GO:0005694">
    <property type="term" value="C:chromosome"/>
    <property type="evidence" value="ECO:0007669"/>
    <property type="project" value="InterPro"/>
</dbReference>
<evidence type="ECO:0000256" key="7">
    <source>
        <dbReference type="RuleBase" id="RU365101"/>
    </source>
</evidence>
<dbReference type="PRINTS" id="PR00416">
    <property type="entry name" value="EUTPISMRASEI"/>
</dbReference>
<feature type="domain" description="DNA topoisomerase I eukaryotic-type" evidence="10">
    <location>
        <begin position="443"/>
        <end position="891"/>
    </location>
</feature>
<keyword evidence="5 6" id="KW-0413">Isomerase</keyword>
<evidence type="ECO:0000313" key="11">
    <source>
        <dbReference type="EMBL" id="RPB27138.1"/>
    </source>
</evidence>
<dbReference type="Gene3D" id="1.10.10.41">
    <property type="entry name" value="Yeast DNA topoisomerase - domain 1"/>
    <property type="match status" value="1"/>
</dbReference>
<dbReference type="EMBL" id="ML121532">
    <property type="protein sequence ID" value="RPB27138.1"/>
    <property type="molecule type" value="Genomic_DNA"/>
</dbReference>
<dbReference type="Gene3D" id="1.10.132.10">
    <property type="match status" value="1"/>
</dbReference>
<feature type="region of interest" description="Disordered" evidence="9">
    <location>
        <begin position="1"/>
        <end position="36"/>
    </location>
</feature>
<evidence type="ECO:0000259" key="10">
    <source>
        <dbReference type="SMART" id="SM00435"/>
    </source>
</evidence>
<dbReference type="InterPro" id="IPR036202">
    <property type="entry name" value="TopoI_DNA-bd_euk_N_sf"/>
</dbReference>
<comment type="catalytic activity">
    <reaction evidence="1 6 7">
        <text>ATP-independent breakage of single-stranded DNA, followed by passage and rejoining.</text>
        <dbReference type="EC" id="5.6.2.1"/>
    </reaction>
</comment>
<dbReference type="GO" id="GO:0003677">
    <property type="term" value="F:DNA binding"/>
    <property type="evidence" value="ECO:0007669"/>
    <property type="project" value="UniProtKB-UniRule"/>
</dbReference>
<evidence type="ECO:0000313" key="12">
    <source>
        <dbReference type="Proteomes" id="UP000267821"/>
    </source>
</evidence>
<gene>
    <name evidence="11" type="ORF">L211DRAFT_856021</name>
</gene>
<dbReference type="InterPro" id="IPR011010">
    <property type="entry name" value="DNA_brk_join_enz"/>
</dbReference>
<dbReference type="InterPro" id="IPR013499">
    <property type="entry name" value="TopoI_euk"/>
</dbReference>
<dbReference type="InterPro" id="IPR018521">
    <property type="entry name" value="TopoIB_AS"/>
</dbReference>
<dbReference type="InterPro" id="IPR025834">
    <property type="entry name" value="TopoI_C_dom"/>
</dbReference>
<dbReference type="EC" id="5.6.2.1" evidence="7"/>
<evidence type="ECO:0000256" key="3">
    <source>
        <dbReference type="ARBA" id="ARBA00023029"/>
    </source>
</evidence>
<dbReference type="CDD" id="cd03488">
    <property type="entry name" value="Topoisomer_IB_N_htopoI_like"/>
    <property type="match status" value="1"/>
</dbReference>
<feature type="compositionally biased region" description="Acidic residues" evidence="9">
    <location>
        <begin position="263"/>
        <end position="275"/>
    </location>
</feature>
<dbReference type="STRING" id="1051890.A0A3N4LZN6"/>